<dbReference type="PANTHER" id="PTHR46586:SF3">
    <property type="entry name" value="ANKYRIN REPEAT-CONTAINING PROTEIN"/>
    <property type="match status" value="1"/>
</dbReference>
<dbReference type="AlphaFoldDB" id="A0AAD3CW50"/>
<dbReference type="Proteomes" id="UP001054902">
    <property type="component" value="Unassembled WGS sequence"/>
</dbReference>
<dbReference type="InterPro" id="IPR052050">
    <property type="entry name" value="SecEffector_AnkRepeat"/>
</dbReference>
<comment type="caution">
    <text evidence="2">The sequence shown here is derived from an EMBL/GenBank/DDBJ whole genome shotgun (WGS) entry which is preliminary data.</text>
</comment>
<reference evidence="2 3" key="1">
    <citation type="journal article" date="2021" name="Sci. Rep.">
        <title>The genome of the diatom Chaetoceros tenuissimus carries an ancient integrated fragment of an extant virus.</title>
        <authorList>
            <person name="Hongo Y."/>
            <person name="Kimura K."/>
            <person name="Takaki Y."/>
            <person name="Yoshida Y."/>
            <person name="Baba S."/>
            <person name="Kobayashi G."/>
            <person name="Nagasaki K."/>
            <person name="Hano T."/>
            <person name="Tomaru Y."/>
        </authorList>
    </citation>
    <scope>NUCLEOTIDE SEQUENCE [LARGE SCALE GENOMIC DNA]</scope>
    <source>
        <strain evidence="2 3">NIES-3715</strain>
    </source>
</reference>
<evidence type="ECO:0000313" key="3">
    <source>
        <dbReference type="Proteomes" id="UP001054902"/>
    </source>
</evidence>
<evidence type="ECO:0000256" key="1">
    <source>
        <dbReference type="SAM" id="MobiDB-lite"/>
    </source>
</evidence>
<feature type="region of interest" description="Disordered" evidence="1">
    <location>
        <begin position="1"/>
        <end position="50"/>
    </location>
</feature>
<protein>
    <submittedName>
        <fullName evidence="2">Uncharacterized protein</fullName>
    </submittedName>
</protein>
<dbReference type="EMBL" id="BLLK01000046">
    <property type="protein sequence ID" value="GFH53258.1"/>
    <property type="molecule type" value="Genomic_DNA"/>
</dbReference>
<dbReference type="Gene3D" id="1.25.40.20">
    <property type="entry name" value="Ankyrin repeat-containing domain"/>
    <property type="match status" value="1"/>
</dbReference>
<feature type="compositionally biased region" description="Polar residues" evidence="1">
    <location>
        <begin position="1"/>
        <end position="10"/>
    </location>
</feature>
<proteinExistence type="predicted"/>
<dbReference type="PANTHER" id="PTHR46586">
    <property type="entry name" value="ANKYRIN REPEAT-CONTAINING PROTEIN"/>
    <property type="match status" value="1"/>
</dbReference>
<organism evidence="2 3">
    <name type="scientific">Chaetoceros tenuissimus</name>
    <dbReference type="NCBI Taxonomy" id="426638"/>
    <lineage>
        <taxon>Eukaryota</taxon>
        <taxon>Sar</taxon>
        <taxon>Stramenopiles</taxon>
        <taxon>Ochrophyta</taxon>
        <taxon>Bacillariophyta</taxon>
        <taxon>Coscinodiscophyceae</taxon>
        <taxon>Chaetocerotophycidae</taxon>
        <taxon>Chaetocerotales</taxon>
        <taxon>Chaetocerotaceae</taxon>
        <taxon>Chaetoceros</taxon>
    </lineage>
</organism>
<keyword evidence="3" id="KW-1185">Reference proteome</keyword>
<sequence>MSKRNVNQMNCAEKSNETSLPASEDLQDHPLIRKKVNPKQDTRKSLDGSSQQSYITINNLPSDAIKNIFSYIGEGHYHYVAPVCKFFFHNSKQITPAAASSSIEIAEDAFRNAAHEFQRKLLGEIVERNDFAMLDLLEKRNVFDLFSRDDNYDYIFNHTYIFEMTARHSGSDRLFRLHCRMVENMDQSTNPLCDHYASVVDVAAEYGQLDFIDSIHFELQRECYEAIECTFQDLFSTAARGGHLNIIKWGIEYAELEFRKEDYIDDAVQSGNLELVKWFRDQNTPWTKYSLTNAVESGNIQLVKYLLDNECPRSEAEACSAAVDHDCHKKATDILILLHQRGIPWDSSTCTNAARWGNLDALIYARSKACPWTKYTLQKAVTYGHFHIVEYCLKHSCPSTSQLYLDAISRDGVKSVNMLKLLRRYSVPVDESTCTEAAKHGSLETLKWARSEGFPWNEDTFREAVTREETDLSLIQYCIDNHCPFNAEHVYDYAFCFPVKETIPILEILHKNGISFTTNACAKASSKGDLTSLKWLMDRGCPSDERVCNEAVREDNYKILVYAHRNGCPLSKETYAYTIMPEYGLDGDYFKVPSRDRCCSDKIFEYLERHNCPKPDASDWSIVKPSDYDYDSDDSIHTDYCGSCDY</sequence>
<dbReference type="InterPro" id="IPR036770">
    <property type="entry name" value="Ankyrin_rpt-contain_sf"/>
</dbReference>
<evidence type="ECO:0000313" key="2">
    <source>
        <dbReference type="EMBL" id="GFH53258.1"/>
    </source>
</evidence>
<dbReference type="SUPFAM" id="SSF48403">
    <property type="entry name" value="Ankyrin repeat"/>
    <property type="match status" value="1"/>
</dbReference>
<dbReference type="SUPFAM" id="SSF140860">
    <property type="entry name" value="Pseudo ankyrin repeat-like"/>
    <property type="match status" value="2"/>
</dbReference>
<accession>A0AAD3CW50</accession>
<gene>
    <name evidence="2" type="ORF">CTEN210_09734</name>
</gene>
<name>A0AAD3CW50_9STRA</name>